<keyword evidence="6 9" id="KW-0804">Transcription</keyword>
<evidence type="ECO:0000256" key="10">
    <source>
        <dbReference type="SAM" id="MobiDB-lite"/>
    </source>
</evidence>
<evidence type="ECO:0000259" key="12">
    <source>
        <dbReference type="Pfam" id="PF22981"/>
    </source>
</evidence>
<organism evidence="14 15">
    <name type="scientific">Mesorhabditis belari</name>
    <dbReference type="NCBI Taxonomy" id="2138241"/>
    <lineage>
        <taxon>Eukaryota</taxon>
        <taxon>Metazoa</taxon>
        <taxon>Ecdysozoa</taxon>
        <taxon>Nematoda</taxon>
        <taxon>Chromadorea</taxon>
        <taxon>Rhabditida</taxon>
        <taxon>Rhabditina</taxon>
        <taxon>Rhabditomorpha</taxon>
        <taxon>Rhabditoidea</taxon>
        <taxon>Rhabditidae</taxon>
        <taxon>Mesorhabditinae</taxon>
        <taxon>Mesorhabditis</taxon>
    </lineage>
</organism>
<comment type="subunit">
    <text evidence="9">Component of the Mediator complex.</text>
</comment>
<dbReference type="Pfam" id="PF22981">
    <property type="entry name" value="RM2_Med14"/>
    <property type="match status" value="1"/>
</dbReference>
<comment type="similarity">
    <text evidence="2 9">Belongs to the Mediator complex subunit 14 family.</text>
</comment>
<dbReference type="Pfam" id="PF25065">
    <property type="entry name" value="RM3_Med14"/>
    <property type="match status" value="1"/>
</dbReference>
<evidence type="ECO:0000313" key="15">
    <source>
        <dbReference type="WBParaSite" id="MBELARI_LOCUS21156"/>
    </source>
</evidence>
<dbReference type="WBParaSite" id="MBELARI_LOCUS21156">
    <property type="protein sequence ID" value="MBELARI_LOCUS21156"/>
    <property type="gene ID" value="MBELARI_LOCUS21156"/>
</dbReference>
<evidence type="ECO:0000259" key="11">
    <source>
        <dbReference type="Pfam" id="PF08638"/>
    </source>
</evidence>
<dbReference type="PANTHER" id="PTHR12809:SF2">
    <property type="entry name" value="MEDIATOR OF RNA POLYMERASE II TRANSCRIPTION SUBUNIT 14"/>
    <property type="match status" value="1"/>
</dbReference>
<keyword evidence="4 9" id="KW-0805">Transcription regulation</keyword>
<dbReference type="GO" id="GO:0003712">
    <property type="term" value="F:transcription coregulator activity"/>
    <property type="evidence" value="ECO:0007669"/>
    <property type="project" value="UniProtKB-UniRule"/>
</dbReference>
<evidence type="ECO:0000313" key="14">
    <source>
        <dbReference type="Proteomes" id="UP000887575"/>
    </source>
</evidence>
<dbReference type="InterPro" id="IPR056879">
    <property type="entry name" value="RM3_Med14"/>
</dbReference>
<dbReference type="InterPro" id="IPR055113">
    <property type="entry name" value="Med14_RM2"/>
</dbReference>
<evidence type="ECO:0000256" key="2">
    <source>
        <dbReference type="ARBA" id="ARBA00007813"/>
    </source>
</evidence>
<evidence type="ECO:0000256" key="5">
    <source>
        <dbReference type="ARBA" id="ARBA00023159"/>
    </source>
</evidence>
<keyword evidence="7 9" id="KW-0539">Nucleus</keyword>
<protein>
    <recommendedName>
        <fullName evidence="3 9">Mediator of RNA polymerase II transcription subunit 14</fullName>
    </recommendedName>
    <alternativeName>
        <fullName evidence="8 9">Mediator complex subunit 14</fullName>
    </alternativeName>
</protein>
<dbReference type="Pfam" id="PF08638">
    <property type="entry name" value="Med14"/>
    <property type="match status" value="1"/>
</dbReference>
<evidence type="ECO:0000256" key="8">
    <source>
        <dbReference type="ARBA" id="ARBA00032007"/>
    </source>
</evidence>
<dbReference type="InterPro" id="IPR055122">
    <property type="entry name" value="Med14_N"/>
</dbReference>
<dbReference type="Proteomes" id="UP000887575">
    <property type="component" value="Unassembled WGS sequence"/>
</dbReference>
<feature type="region of interest" description="Disordered" evidence="10">
    <location>
        <begin position="951"/>
        <end position="999"/>
    </location>
</feature>
<comment type="subcellular location">
    <subcellularLocation>
        <location evidence="1 9">Nucleus</location>
    </subcellularLocation>
</comment>
<proteinExistence type="inferred from homology"/>
<keyword evidence="5 9" id="KW-0010">Activator</keyword>
<evidence type="ECO:0000256" key="1">
    <source>
        <dbReference type="ARBA" id="ARBA00004123"/>
    </source>
</evidence>
<comment type="function">
    <text evidence="9">Component of the Mediator complex, a coactivator involved in the regulated transcription of nearly all RNA polymerase II-dependent genes. Mediator functions as a bridge to convey information from gene-specific regulatory proteins to the basal RNA polymerase II transcription machinery. Mediator is recruited to promoters by direct interactions with regulatory proteins and serves as a scaffold for the assembly of a functional preinitiation complex with RNA polymerase II and the general transcription factors.</text>
</comment>
<name>A0AAF3F3L8_9BILA</name>
<evidence type="ECO:0000256" key="6">
    <source>
        <dbReference type="ARBA" id="ARBA00023163"/>
    </source>
</evidence>
<evidence type="ECO:0000259" key="13">
    <source>
        <dbReference type="Pfam" id="PF25065"/>
    </source>
</evidence>
<keyword evidence="14" id="KW-1185">Reference proteome</keyword>
<dbReference type="GO" id="GO:0016592">
    <property type="term" value="C:mediator complex"/>
    <property type="evidence" value="ECO:0007669"/>
    <property type="project" value="UniProtKB-UniRule"/>
</dbReference>
<evidence type="ECO:0000256" key="7">
    <source>
        <dbReference type="ARBA" id="ARBA00023242"/>
    </source>
</evidence>
<reference evidence="15" key="1">
    <citation type="submission" date="2024-02" db="UniProtKB">
        <authorList>
            <consortium name="WormBaseParasite"/>
        </authorList>
    </citation>
    <scope>IDENTIFICATION</scope>
</reference>
<feature type="domain" description="Mediator of RNA polymerase II transcription subunit 14 RM3" evidence="13">
    <location>
        <begin position="379"/>
        <end position="487"/>
    </location>
</feature>
<evidence type="ECO:0000256" key="4">
    <source>
        <dbReference type="ARBA" id="ARBA00023015"/>
    </source>
</evidence>
<feature type="domain" description="Mediator complex subunit MED14 N-terminal" evidence="11">
    <location>
        <begin position="26"/>
        <end position="215"/>
    </location>
</feature>
<dbReference type="InterPro" id="IPR013947">
    <property type="entry name" value="Mediator_Med14"/>
</dbReference>
<sequence>MEQPADDDDYNKQIQPIPEKCGPPSIPLSMLLDFAVQQIFHEITVMSELLLKKYEEEKKISLVQFAHNTRTLTVKLLAIVKWVKSSKKFENCSIINYILDQQAQYFIDTADRLVFFSRQELEVAKLPTFQVCSAVDILTQGTYPRLPLCIKQRFIREPKITPKEQANALSRINKILRYRISRVASKLPPKFRQIHIKNGMLTLVVPSEFEVKMTVLGEAETLPWTLLNIKILVEDYEIGYGTQLVHPLQLNLVHNVLQSRMDISKNPLNEVYTFLHSFAQSLKLDVLFCQSTQLANGKLRDKILIERYDQKERILTVGYWAQKLPTKRGQIPRYNAQFRFQISCDREDSRSSLRVRHYPPNQELGGLDERSGRLSIHSLLSDVFAFRSRQRLLKIRQKLEESSTSASVLVSGQEIPLLIYRLLDKSTPEEMLKISVNLFSGRVICVVDGLGEVQELRNLEKCLDPISPIQSIKKHIDRLKVLTMIERYRKAVSSLLVRIVSETQMASKLSKITSLPADRLILQFYKDDSFYLIVSFVVDPQLIVKTELHLLSVNDDQLTLLHLSRDHPGLVAPMTRFLYANKDEELRKGDHYGRRLTCAIAAVDDRISFMKLCEELDRRNIQYDPLETEPVVGGLVLRLKNVQAAVDTEAPEFFDNLVRCCLRLDSRTRIGWPFECCIKNNPLPLDCLPGKPGPNTRACVLDVSLSSSSGPPGINPSDSLSTAIVERLQIFVNIYKLVHEFAPVYKKVYKNVCSIQAYTYHKLIIAYGEKRDQLMVISFRPNLKSSEPKRFCITFNQTVPTDAYTEDDFQWPEEGRWNPHTQLSPIINEKFNANPDLVELVEYVVSTSAPLCALSKFLRIRFQSVKALAQILNHDMAFPLQMKYYLFAIDDYTMRLQYGHIFLEFRFLQDSQVGIRDCSRFQPAVVGLEQFWKWISGGSAQLCTNSNVSHASPHAPTSLPSQHVAAASPPPSSTQSLSVPPSSTNQSPHSQGTSFTTSGSGLTLTPNIILVDHVTLHKACQPPESALRRPLVPTKENNAEFANNLSPLDSYLSAIEFVYRTGAAFKEIYSLPLPQQPVHFEKLDVQPDSIRASVLSIRTQSAYGQNYPCIVNFQFFVCPNTFTVKCSVEYDGLGDSGPKAEQISIIESYFDYYISRFNNEYALVAFINLCRMTPNGALFSIIKIMRGQLYGYDEDPLTNIYWNMSIMPTMLQRKPDQGGGAHGSQSTMSARKFRPGVLLDRNQTMRIHVNFCPLSPDESDKMRRHMMWLQYNVQTNQVEQVNQGVSDEKEILTNIFAAANEMARQSNECPLWEVVSQLLQRPELNRMPSSVPMPNSMMGPGSVDNIGSVGQIPSVGNMGSVGTSGSVHNPLLKGEPGMY</sequence>
<dbReference type="GO" id="GO:0070847">
    <property type="term" value="C:core mediator complex"/>
    <property type="evidence" value="ECO:0007669"/>
    <property type="project" value="TreeGrafter"/>
</dbReference>
<dbReference type="PANTHER" id="PTHR12809">
    <property type="entry name" value="MEDIATOR COMPLEX SUBUNIT"/>
    <property type="match status" value="1"/>
</dbReference>
<feature type="domain" description="Mediator of RNA polymerase II transcription subunit 14 RM2" evidence="12">
    <location>
        <begin position="298"/>
        <end position="360"/>
    </location>
</feature>
<feature type="compositionally biased region" description="Low complexity" evidence="10">
    <location>
        <begin position="960"/>
        <end position="984"/>
    </location>
</feature>
<evidence type="ECO:0000256" key="9">
    <source>
        <dbReference type="RuleBase" id="RU365082"/>
    </source>
</evidence>
<evidence type="ECO:0000256" key="3">
    <source>
        <dbReference type="ARBA" id="ARBA00019619"/>
    </source>
</evidence>
<dbReference type="GO" id="GO:0006357">
    <property type="term" value="P:regulation of transcription by RNA polymerase II"/>
    <property type="evidence" value="ECO:0007669"/>
    <property type="project" value="InterPro"/>
</dbReference>
<accession>A0AAF3F3L8</accession>